<feature type="transmembrane region" description="Helical" evidence="7">
    <location>
        <begin position="151"/>
        <end position="172"/>
    </location>
</feature>
<keyword evidence="5 7" id="KW-0472">Membrane</keyword>
<comment type="similarity">
    <text evidence="2">Belongs to the CD225/Dispanin family.</text>
</comment>
<feature type="transmembrane region" description="Helical" evidence="7">
    <location>
        <begin position="199"/>
        <end position="224"/>
    </location>
</feature>
<evidence type="ECO:0000256" key="1">
    <source>
        <dbReference type="ARBA" id="ARBA00004370"/>
    </source>
</evidence>
<dbReference type="InterPro" id="IPR013762">
    <property type="entry name" value="Integrase-like_cat_sf"/>
</dbReference>
<evidence type="ECO:0000256" key="4">
    <source>
        <dbReference type="ARBA" id="ARBA00022989"/>
    </source>
</evidence>
<dbReference type="InterPro" id="IPR011010">
    <property type="entry name" value="DNA_brk_join_enz"/>
</dbReference>
<evidence type="ECO:0000256" key="6">
    <source>
        <dbReference type="ARBA" id="ARBA00023172"/>
    </source>
</evidence>
<dbReference type="EnsemblMetazoa" id="G3987.2">
    <property type="protein sequence ID" value="G3987.2:cds"/>
    <property type="gene ID" value="G3987"/>
</dbReference>
<dbReference type="GO" id="GO:0006310">
    <property type="term" value="P:DNA recombination"/>
    <property type="evidence" value="ECO:0007669"/>
    <property type="project" value="UniProtKB-KW"/>
</dbReference>
<dbReference type="PANTHER" id="PTHR14948">
    <property type="entry name" value="NG5"/>
    <property type="match status" value="1"/>
</dbReference>
<keyword evidence="3 7" id="KW-0812">Transmembrane</keyword>
<dbReference type="InterPro" id="IPR007593">
    <property type="entry name" value="CD225/Dispanin_fam"/>
</dbReference>
<dbReference type="Pfam" id="PF04505">
    <property type="entry name" value="CD225"/>
    <property type="match status" value="1"/>
</dbReference>
<reference evidence="8" key="1">
    <citation type="submission" date="2022-08" db="UniProtKB">
        <authorList>
            <consortium name="EnsemblMetazoa"/>
        </authorList>
    </citation>
    <scope>IDENTIFICATION</scope>
    <source>
        <strain evidence="8">05x7-T-G4-1.051#20</strain>
    </source>
</reference>
<dbReference type="AlphaFoldDB" id="A0A8W8MUG5"/>
<dbReference type="GO" id="GO:0016020">
    <property type="term" value="C:membrane"/>
    <property type="evidence" value="ECO:0007669"/>
    <property type="project" value="UniProtKB-SubCell"/>
</dbReference>
<evidence type="ECO:0000313" key="9">
    <source>
        <dbReference type="Proteomes" id="UP000005408"/>
    </source>
</evidence>
<dbReference type="InterPro" id="IPR051423">
    <property type="entry name" value="CD225/Dispanin"/>
</dbReference>
<comment type="subcellular location">
    <subcellularLocation>
        <location evidence="1">Membrane</location>
    </subcellularLocation>
</comment>
<dbReference type="SUPFAM" id="SSF56349">
    <property type="entry name" value="DNA breaking-rejoining enzymes"/>
    <property type="match status" value="1"/>
</dbReference>
<evidence type="ECO:0000256" key="2">
    <source>
        <dbReference type="ARBA" id="ARBA00006843"/>
    </source>
</evidence>
<evidence type="ECO:0000256" key="7">
    <source>
        <dbReference type="SAM" id="Phobius"/>
    </source>
</evidence>
<evidence type="ECO:0008006" key="10">
    <source>
        <dbReference type="Google" id="ProtNLM"/>
    </source>
</evidence>
<proteinExistence type="inferred from homology"/>
<sequence length="231" mass="25527">MAEFLKVRTIRQGNLFCHFGGQPLTRFQFTSVLSKVLKTIGIDSTKYKSHSFRIGAATNAAKLGLSDDEICKAEIEAWFVGSSIVKRAFVAARDRPGGVSLGLQRLGINMWWQGKGGYGIGQSTQYTTWSTNVVAPQAMTMTHVPPPYEDYTGRALFALFCCCWPMGLWALLKASEAKKSYQMGDSETARSQADQARQWINISIVVGGLSFALTFIFITMYYVIILSSSSD</sequence>
<keyword evidence="4 7" id="KW-1133">Transmembrane helix</keyword>
<dbReference type="Gene3D" id="1.10.443.10">
    <property type="entry name" value="Intergrase catalytic core"/>
    <property type="match status" value="1"/>
</dbReference>
<evidence type="ECO:0000256" key="5">
    <source>
        <dbReference type="ARBA" id="ARBA00023136"/>
    </source>
</evidence>
<dbReference type="GO" id="GO:0003677">
    <property type="term" value="F:DNA binding"/>
    <property type="evidence" value="ECO:0007669"/>
    <property type="project" value="InterPro"/>
</dbReference>
<keyword evidence="6" id="KW-0233">DNA recombination</keyword>
<evidence type="ECO:0000256" key="3">
    <source>
        <dbReference type="ARBA" id="ARBA00022692"/>
    </source>
</evidence>
<evidence type="ECO:0000313" key="8">
    <source>
        <dbReference type="EnsemblMetazoa" id="G3987.2:cds"/>
    </source>
</evidence>
<dbReference type="Proteomes" id="UP000005408">
    <property type="component" value="Unassembled WGS sequence"/>
</dbReference>
<keyword evidence="9" id="KW-1185">Reference proteome</keyword>
<name>A0A8W8MUG5_MAGGI</name>
<dbReference type="PANTHER" id="PTHR14948:SF25">
    <property type="entry name" value="DUF4190 DOMAIN-CONTAINING PROTEIN"/>
    <property type="match status" value="1"/>
</dbReference>
<protein>
    <recommendedName>
        <fullName evidence="10">Tyr recombinase domain-containing protein</fullName>
    </recommendedName>
</protein>
<dbReference type="GO" id="GO:0015074">
    <property type="term" value="P:DNA integration"/>
    <property type="evidence" value="ECO:0007669"/>
    <property type="project" value="InterPro"/>
</dbReference>
<accession>A0A8W8MUG5</accession>
<organism evidence="8 9">
    <name type="scientific">Magallana gigas</name>
    <name type="common">Pacific oyster</name>
    <name type="synonym">Crassostrea gigas</name>
    <dbReference type="NCBI Taxonomy" id="29159"/>
    <lineage>
        <taxon>Eukaryota</taxon>
        <taxon>Metazoa</taxon>
        <taxon>Spiralia</taxon>
        <taxon>Lophotrochozoa</taxon>
        <taxon>Mollusca</taxon>
        <taxon>Bivalvia</taxon>
        <taxon>Autobranchia</taxon>
        <taxon>Pteriomorphia</taxon>
        <taxon>Ostreida</taxon>
        <taxon>Ostreoidea</taxon>
        <taxon>Ostreidae</taxon>
        <taxon>Magallana</taxon>
    </lineage>
</organism>